<dbReference type="PROSITE" id="PS00211">
    <property type="entry name" value="ABC_TRANSPORTER_1"/>
    <property type="match status" value="1"/>
</dbReference>
<keyword evidence="1" id="KW-0813">Transport</keyword>
<evidence type="ECO:0000313" key="6">
    <source>
        <dbReference type="Proteomes" id="UP000243207"/>
    </source>
</evidence>
<dbReference type="PANTHER" id="PTHR42711">
    <property type="entry name" value="ABC TRANSPORTER ATP-BINDING PROTEIN"/>
    <property type="match status" value="1"/>
</dbReference>
<name>A0A1H1VVS2_9GAMM</name>
<dbReference type="Proteomes" id="UP000243207">
    <property type="component" value="Chromosome I"/>
</dbReference>
<gene>
    <name evidence="5" type="ORF">SAMN05216421_2400</name>
</gene>
<accession>A0A1H1VVS2</accession>
<keyword evidence="2" id="KW-0547">Nucleotide-binding</keyword>
<dbReference type="Pfam" id="PF00005">
    <property type="entry name" value="ABC_tran"/>
    <property type="match status" value="1"/>
</dbReference>
<proteinExistence type="predicted"/>
<dbReference type="CDD" id="cd03230">
    <property type="entry name" value="ABC_DR_subfamily_A"/>
    <property type="match status" value="1"/>
</dbReference>
<dbReference type="InterPro" id="IPR003439">
    <property type="entry name" value="ABC_transporter-like_ATP-bd"/>
</dbReference>
<dbReference type="SMART" id="SM00382">
    <property type="entry name" value="AAA"/>
    <property type="match status" value="1"/>
</dbReference>
<dbReference type="STRING" id="487184.SAMN05216421_2400"/>
<evidence type="ECO:0000259" key="4">
    <source>
        <dbReference type="PROSITE" id="PS50893"/>
    </source>
</evidence>
<sequence>MEPIIRIRGLTKTYQSGFSALKGVDLTINRGEIFALLGPNGAGKTTLISIVCGIVNPTGGEVRVDGHDIQRDYRRARSLIGLVPQELTNNMFDTVWATVNLSRGLFGKPPNKPLVEQTLRDLSLWDKRDERIMNLSGGMKRRVLIAKALSHEPAVLFLDEPTAGVDVALRRDMWEMVRKLRDSGVTIILTTHYIEEAEEMADRIGVITGGELVLVEEKATLMRKLGTRQLTVHLQQPLAALPEWLGGLPVQLSENGHALVYSFGEQEQNGVAELLRRLDQHGIEFKDLHSSQSSLEDIFVSLVHGRGRGADSAEAPQ</sequence>
<feature type="domain" description="ABC transporter" evidence="4">
    <location>
        <begin position="5"/>
        <end position="234"/>
    </location>
</feature>
<dbReference type="InterPro" id="IPR003593">
    <property type="entry name" value="AAA+_ATPase"/>
</dbReference>
<dbReference type="InterPro" id="IPR050763">
    <property type="entry name" value="ABC_transporter_ATP-binding"/>
</dbReference>
<dbReference type="AlphaFoldDB" id="A0A1H1VVS2"/>
<evidence type="ECO:0000256" key="2">
    <source>
        <dbReference type="ARBA" id="ARBA00022741"/>
    </source>
</evidence>
<organism evidence="5 6">
    <name type="scientific">Halopseudomonas xinjiangensis</name>
    <dbReference type="NCBI Taxonomy" id="487184"/>
    <lineage>
        <taxon>Bacteria</taxon>
        <taxon>Pseudomonadati</taxon>
        <taxon>Pseudomonadota</taxon>
        <taxon>Gammaproteobacteria</taxon>
        <taxon>Pseudomonadales</taxon>
        <taxon>Pseudomonadaceae</taxon>
        <taxon>Halopseudomonas</taxon>
    </lineage>
</organism>
<dbReference type="SUPFAM" id="SSF52540">
    <property type="entry name" value="P-loop containing nucleoside triphosphate hydrolases"/>
    <property type="match status" value="1"/>
</dbReference>
<dbReference type="InterPro" id="IPR027417">
    <property type="entry name" value="P-loop_NTPase"/>
</dbReference>
<dbReference type="RefSeq" id="WP_093395014.1">
    <property type="nucleotide sequence ID" value="NZ_LT629736.1"/>
</dbReference>
<dbReference type="InterPro" id="IPR017871">
    <property type="entry name" value="ABC_transporter-like_CS"/>
</dbReference>
<dbReference type="OrthoDB" id="9775490at2"/>
<keyword evidence="3 5" id="KW-0067">ATP-binding</keyword>
<dbReference type="Gene3D" id="3.40.50.300">
    <property type="entry name" value="P-loop containing nucleotide triphosphate hydrolases"/>
    <property type="match status" value="1"/>
</dbReference>
<evidence type="ECO:0000256" key="3">
    <source>
        <dbReference type="ARBA" id="ARBA00022840"/>
    </source>
</evidence>
<dbReference type="GO" id="GO:0005524">
    <property type="term" value="F:ATP binding"/>
    <property type="evidence" value="ECO:0007669"/>
    <property type="project" value="UniProtKB-KW"/>
</dbReference>
<reference evidence="6" key="1">
    <citation type="submission" date="2016-10" db="EMBL/GenBank/DDBJ databases">
        <authorList>
            <person name="Varghese N."/>
            <person name="Submissions S."/>
        </authorList>
    </citation>
    <scope>NUCLEOTIDE SEQUENCE [LARGE SCALE GENOMIC DNA]</scope>
    <source>
        <strain evidence="6">NRRL B-51270</strain>
    </source>
</reference>
<evidence type="ECO:0000313" key="5">
    <source>
        <dbReference type="EMBL" id="SDS88581.1"/>
    </source>
</evidence>
<dbReference type="PANTHER" id="PTHR42711:SF10">
    <property type="entry name" value="ABC TRANSPORTER ATP-BINDING PROTEIN"/>
    <property type="match status" value="1"/>
</dbReference>
<dbReference type="EMBL" id="LT629736">
    <property type="protein sequence ID" value="SDS88581.1"/>
    <property type="molecule type" value="Genomic_DNA"/>
</dbReference>
<evidence type="ECO:0000256" key="1">
    <source>
        <dbReference type="ARBA" id="ARBA00022448"/>
    </source>
</evidence>
<protein>
    <submittedName>
        <fullName evidence="5">ABC-2 type transport system ATP-binding protein</fullName>
    </submittedName>
</protein>
<keyword evidence="6" id="KW-1185">Reference proteome</keyword>
<dbReference type="GO" id="GO:0016887">
    <property type="term" value="F:ATP hydrolysis activity"/>
    <property type="evidence" value="ECO:0007669"/>
    <property type="project" value="InterPro"/>
</dbReference>
<dbReference type="PROSITE" id="PS50893">
    <property type="entry name" value="ABC_TRANSPORTER_2"/>
    <property type="match status" value="1"/>
</dbReference>